<organism evidence="8 9">
    <name type="scientific">Ridgeia piscesae</name>
    <name type="common">Tubeworm</name>
    <dbReference type="NCBI Taxonomy" id="27915"/>
    <lineage>
        <taxon>Eukaryota</taxon>
        <taxon>Metazoa</taxon>
        <taxon>Spiralia</taxon>
        <taxon>Lophotrochozoa</taxon>
        <taxon>Annelida</taxon>
        <taxon>Polychaeta</taxon>
        <taxon>Sedentaria</taxon>
        <taxon>Canalipalpata</taxon>
        <taxon>Sabellida</taxon>
        <taxon>Siboglinidae</taxon>
        <taxon>Ridgeia</taxon>
    </lineage>
</organism>
<reference evidence="8" key="1">
    <citation type="journal article" date="2023" name="Mol. Biol. Evol.">
        <title>Third-Generation Sequencing Reveals the Adaptive Role of the Epigenome in Three Deep-Sea Polychaetes.</title>
        <authorList>
            <person name="Perez M."/>
            <person name="Aroh O."/>
            <person name="Sun Y."/>
            <person name="Lan Y."/>
            <person name="Juniper S.K."/>
            <person name="Young C.R."/>
            <person name="Angers B."/>
            <person name="Qian P.Y."/>
        </authorList>
    </citation>
    <scope>NUCLEOTIDE SEQUENCE</scope>
    <source>
        <strain evidence="8">R07B-5</strain>
    </source>
</reference>
<evidence type="ECO:0000256" key="1">
    <source>
        <dbReference type="ARBA" id="ARBA00023015"/>
    </source>
</evidence>
<proteinExistence type="predicted"/>
<dbReference type="GO" id="GO:0000981">
    <property type="term" value="F:DNA-binding transcription factor activity, RNA polymerase II-specific"/>
    <property type="evidence" value="ECO:0007669"/>
    <property type="project" value="TreeGrafter"/>
</dbReference>
<evidence type="ECO:0000256" key="3">
    <source>
        <dbReference type="ARBA" id="ARBA00023163"/>
    </source>
</evidence>
<dbReference type="InterPro" id="IPR036910">
    <property type="entry name" value="HMG_box_dom_sf"/>
</dbReference>
<keyword evidence="3" id="KW-0804">Transcription</keyword>
<keyword evidence="2 5" id="KW-0238">DNA-binding</keyword>
<dbReference type="CDD" id="cd22042">
    <property type="entry name" value="HMG-box_EGL13-like"/>
    <property type="match status" value="1"/>
</dbReference>
<gene>
    <name evidence="8" type="ORF">NP493_428g02031</name>
</gene>
<dbReference type="Proteomes" id="UP001209878">
    <property type="component" value="Unassembled WGS sequence"/>
</dbReference>
<dbReference type="SMART" id="SM00398">
    <property type="entry name" value="HMG"/>
    <property type="match status" value="1"/>
</dbReference>
<protein>
    <recommendedName>
        <fullName evidence="7">HMG box domain-containing protein</fullName>
    </recommendedName>
</protein>
<evidence type="ECO:0000259" key="7">
    <source>
        <dbReference type="PROSITE" id="PS50118"/>
    </source>
</evidence>
<dbReference type="SUPFAM" id="SSF47095">
    <property type="entry name" value="HMG-box"/>
    <property type="match status" value="1"/>
</dbReference>
<evidence type="ECO:0000256" key="2">
    <source>
        <dbReference type="ARBA" id="ARBA00023125"/>
    </source>
</evidence>
<dbReference type="GO" id="GO:0000978">
    <property type="term" value="F:RNA polymerase II cis-regulatory region sequence-specific DNA binding"/>
    <property type="evidence" value="ECO:0007669"/>
    <property type="project" value="TreeGrafter"/>
</dbReference>
<comment type="caution">
    <text evidence="8">The sequence shown here is derived from an EMBL/GenBank/DDBJ whole genome shotgun (WGS) entry which is preliminary data.</text>
</comment>
<keyword evidence="1" id="KW-0805">Transcription regulation</keyword>
<evidence type="ECO:0000256" key="4">
    <source>
        <dbReference type="ARBA" id="ARBA00023242"/>
    </source>
</evidence>
<evidence type="ECO:0000256" key="5">
    <source>
        <dbReference type="PROSITE-ProRule" id="PRU00267"/>
    </source>
</evidence>
<keyword evidence="4 5" id="KW-0539">Nucleus</keyword>
<name>A0AAD9L0G3_RIDPI</name>
<accession>A0AAD9L0G3</accession>
<dbReference type="Gene3D" id="1.10.30.10">
    <property type="entry name" value="High mobility group box domain"/>
    <property type="match status" value="1"/>
</dbReference>
<dbReference type="GO" id="GO:0045165">
    <property type="term" value="P:cell fate commitment"/>
    <property type="evidence" value="ECO:0007669"/>
    <property type="project" value="TreeGrafter"/>
</dbReference>
<feature type="domain" description="HMG box" evidence="7">
    <location>
        <begin position="244"/>
        <end position="312"/>
    </location>
</feature>
<feature type="region of interest" description="Disordered" evidence="6">
    <location>
        <begin position="428"/>
        <end position="459"/>
    </location>
</feature>
<evidence type="ECO:0000256" key="6">
    <source>
        <dbReference type="SAM" id="MobiDB-lite"/>
    </source>
</evidence>
<evidence type="ECO:0000313" key="9">
    <source>
        <dbReference type="Proteomes" id="UP001209878"/>
    </source>
</evidence>
<dbReference type="PROSITE" id="PS50118">
    <property type="entry name" value="HMG_BOX_2"/>
    <property type="match status" value="1"/>
</dbReference>
<dbReference type="InterPro" id="IPR051356">
    <property type="entry name" value="SOX/SOX-like_TF"/>
</dbReference>
<dbReference type="EMBL" id="JAODUO010000427">
    <property type="protein sequence ID" value="KAK2180766.1"/>
    <property type="molecule type" value="Genomic_DNA"/>
</dbReference>
<dbReference type="PANTHER" id="PTHR45789:SF2">
    <property type="entry name" value="FI18025P1"/>
    <property type="match status" value="1"/>
</dbReference>
<dbReference type="FunFam" id="1.10.30.10:FF:000003">
    <property type="entry name" value="Putative transcription factor SOX-6"/>
    <property type="match status" value="1"/>
</dbReference>
<keyword evidence="9" id="KW-1185">Reference proteome</keyword>
<evidence type="ECO:0000313" key="8">
    <source>
        <dbReference type="EMBL" id="KAK2180766.1"/>
    </source>
</evidence>
<dbReference type="AlphaFoldDB" id="A0AAD9L0G3"/>
<dbReference type="Pfam" id="PF00505">
    <property type="entry name" value="HMG_box"/>
    <property type="match status" value="1"/>
</dbReference>
<sequence>MSPRSTRGSPVPAMNNGVFITTTGEAPLNLTKPRPMMSYFGEFGEHQKHDMKAELSAEGVLTVQPPPAHSNHTRSLLNPLPHPDIHHALKAGPFTSPLQFVSNPYVGLPVHSPSSMASITMASQVVHHNSISPNHCGSPDLLPSLFDKEKLVQEVMARQMPQPKLANTLSGALYPGFAMPIYAPSAAAMAPIMHVIPPQQMAPQSPVRSEDTQPSSYVQQLQSKMFGAKIIRAKSRDESQPPHVKRPMNAFMVWAREERRKILKACPDMHNSNISKILGAKWKAMSNSEKQPYYEEQSRLSKLHMEKHPDYRYRPRPKRTCIVDGKKLRISEYKNLMKERRQEVRRIWYGDSGTTYVEGLMVNGGSPLMGATGTVSAATSMPSMPFLSSAAGHMPDMADIMSHAKVENNSPIGTGEHIPLYMTHSRISSAESGSPEAATMSLKTEPTHPIEITPQITAS</sequence>
<dbReference type="GO" id="GO:0005634">
    <property type="term" value="C:nucleus"/>
    <property type="evidence" value="ECO:0007669"/>
    <property type="project" value="UniProtKB-UniRule"/>
</dbReference>
<feature type="DNA-binding region" description="HMG box" evidence="5">
    <location>
        <begin position="244"/>
        <end position="312"/>
    </location>
</feature>
<dbReference type="InterPro" id="IPR009071">
    <property type="entry name" value="HMG_box_dom"/>
</dbReference>
<dbReference type="PANTHER" id="PTHR45789">
    <property type="entry name" value="FI18025P1"/>
    <property type="match status" value="1"/>
</dbReference>